<dbReference type="InterPro" id="IPR024512">
    <property type="entry name" value="Ser_palmitoyltrfase_ssu-like"/>
</dbReference>
<proteinExistence type="predicted"/>
<protein>
    <submittedName>
        <fullName evidence="7">Uncharacterized protein</fullName>
    </submittedName>
</protein>
<dbReference type="OrthoDB" id="202672at2759"/>
<dbReference type="GeneID" id="27327817"/>
<evidence type="ECO:0000256" key="4">
    <source>
        <dbReference type="ARBA" id="ARBA00022989"/>
    </source>
</evidence>
<dbReference type="GO" id="GO:0005789">
    <property type="term" value="C:endoplasmic reticulum membrane"/>
    <property type="evidence" value="ECO:0007669"/>
    <property type="project" value="UniProtKB-SubCell"/>
</dbReference>
<keyword evidence="5 6" id="KW-0472">Membrane</keyword>
<evidence type="ECO:0000313" key="8">
    <source>
        <dbReference type="Proteomes" id="UP000053328"/>
    </source>
</evidence>
<accession>A0A0D2C9A1</accession>
<dbReference type="EMBL" id="KN847492">
    <property type="protein sequence ID" value="KIW20159.1"/>
    <property type="molecule type" value="Genomic_DNA"/>
</dbReference>
<gene>
    <name evidence="7" type="ORF">PV08_00734</name>
</gene>
<dbReference type="VEuPathDB" id="FungiDB:PV08_00734"/>
<dbReference type="HOGENOM" id="CLU_122021_1_0_1"/>
<reference evidence="7 8" key="1">
    <citation type="submission" date="2015-01" db="EMBL/GenBank/DDBJ databases">
        <title>The Genome Sequence of Exophiala spinifera CBS89968.</title>
        <authorList>
            <consortium name="The Broad Institute Genomics Platform"/>
            <person name="Cuomo C."/>
            <person name="de Hoog S."/>
            <person name="Gorbushina A."/>
            <person name="Stielow B."/>
            <person name="Teixiera M."/>
            <person name="Abouelleil A."/>
            <person name="Chapman S.B."/>
            <person name="Priest M."/>
            <person name="Young S.K."/>
            <person name="Wortman J."/>
            <person name="Nusbaum C."/>
            <person name="Birren B."/>
        </authorList>
    </citation>
    <scope>NUCLEOTIDE SEQUENCE [LARGE SCALE GENOMIC DNA]</scope>
    <source>
        <strain evidence="7 8">CBS 89968</strain>
    </source>
</reference>
<feature type="transmembrane region" description="Helical" evidence="6">
    <location>
        <begin position="45"/>
        <end position="66"/>
    </location>
</feature>
<organism evidence="7 8">
    <name type="scientific">Exophiala spinifera</name>
    <dbReference type="NCBI Taxonomy" id="91928"/>
    <lineage>
        <taxon>Eukaryota</taxon>
        <taxon>Fungi</taxon>
        <taxon>Dikarya</taxon>
        <taxon>Ascomycota</taxon>
        <taxon>Pezizomycotina</taxon>
        <taxon>Eurotiomycetes</taxon>
        <taxon>Chaetothyriomycetidae</taxon>
        <taxon>Chaetothyriales</taxon>
        <taxon>Herpotrichiellaceae</taxon>
        <taxon>Exophiala</taxon>
    </lineage>
</organism>
<dbReference type="Pfam" id="PF11779">
    <property type="entry name" value="SPT_ssu-like"/>
    <property type="match status" value="1"/>
</dbReference>
<dbReference type="Proteomes" id="UP000053328">
    <property type="component" value="Unassembled WGS sequence"/>
</dbReference>
<sequence length="132" mass="14918">MSGYPKVTRENKSSYLSSFVRWLQLKKYQYEVTFSLYMLTPTEKFVFNFILFMLVSLLVTAAYYYLPDHVFLIYNRVWYYLQGELAYSAVAGGGGNKSLYLTEGSRRTADALTALTSPGSLVGSVTAVAKEL</sequence>
<keyword evidence="3" id="KW-0256">Endoplasmic reticulum</keyword>
<evidence type="ECO:0000256" key="2">
    <source>
        <dbReference type="ARBA" id="ARBA00022692"/>
    </source>
</evidence>
<dbReference type="AlphaFoldDB" id="A0A0D2C9A1"/>
<evidence type="ECO:0000313" key="7">
    <source>
        <dbReference type="EMBL" id="KIW20159.1"/>
    </source>
</evidence>
<evidence type="ECO:0000256" key="3">
    <source>
        <dbReference type="ARBA" id="ARBA00022824"/>
    </source>
</evidence>
<keyword evidence="4 6" id="KW-1133">Transmembrane helix</keyword>
<keyword evidence="8" id="KW-1185">Reference proteome</keyword>
<name>A0A0D2C9A1_9EURO</name>
<keyword evidence="2 6" id="KW-0812">Transmembrane</keyword>
<comment type="subcellular location">
    <subcellularLocation>
        <location evidence="1">Endoplasmic reticulum membrane</location>
        <topology evidence="1">Multi-pass membrane protein</topology>
    </subcellularLocation>
</comment>
<evidence type="ECO:0000256" key="6">
    <source>
        <dbReference type="SAM" id="Phobius"/>
    </source>
</evidence>
<dbReference type="RefSeq" id="XP_016240375.1">
    <property type="nucleotide sequence ID" value="XM_016375099.1"/>
</dbReference>
<dbReference type="STRING" id="91928.A0A0D2C9A1"/>
<evidence type="ECO:0000256" key="5">
    <source>
        <dbReference type="ARBA" id="ARBA00023136"/>
    </source>
</evidence>
<evidence type="ECO:0000256" key="1">
    <source>
        <dbReference type="ARBA" id="ARBA00004477"/>
    </source>
</evidence>